<dbReference type="EMBL" id="KL660924">
    <property type="protein sequence ID" value="KFA60438.1"/>
    <property type="molecule type" value="Genomic_DNA"/>
</dbReference>
<dbReference type="AlphaFoldDB" id="A0A084Q903"/>
<dbReference type="InParanoid" id="A0A084Q903"/>
<dbReference type="HOGENOM" id="CLU_797359_0_0_1"/>
<evidence type="ECO:0000313" key="1">
    <source>
        <dbReference type="EMBL" id="KFA60438.1"/>
    </source>
</evidence>
<dbReference type="OMA" id="SITMAHE"/>
<sequence length="352" mass="40059">MNINALRVVTHRRRIIGQLALLPLKGDSPKFICVAAVVSMALDLLESRASFRALCIYTLRLADVAQYVSRLRNLKPGEERELVQEFLACTRASVPHVVFTQESGMGTKNGRTNKLDCPYLFHPKRAAVLELNDQVRRADFRCLLADEKPILTASIAPDDVGGGVRQCTSPKNRHITFAHELVHVYTLFLRRERSQHTPPHLTYGGYGDKAAGEAGRFWEFNVFGGYVDMRAGPQMEAMALRGNSAGRVWRLRSLIIERLIARDFSWLNEPLTEPDHPNHRQATEPMNAYKWIQKYADVFPEGISRRNSIRELSNGELRELVELDNTQFPAYWIRGSDLRAFSRDPTVKVQVF</sequence>
<proteinExistence type="predicted"/>
<dbReference type="OrthoDB" id="5290015at2759"/>
<accession>A0A084Q903</accession>
<organism evidence="1 2">
    <name type="scientific">Stachybotrys chlorohalonatus (strain IBT 40285)</name>
    <dbReference type="NCBI Taxonomy" id="1283841"/>
    <lineage>
        <taxon>Eukaryota</taxon>
        <taxon>Fungi</taxon>
        <taxon>Dikarya</taxon>
        <taxon>Ascomycota</taxon>
        <taxon>Pezizomycotina</taxon>
        <taxon>Sordariomycetes</taxon>
        <taxon>Hypocreomycetidae</taxon>
        <taxon>Hypocreales</taxon>
        <taxon>Stachybotryaceae</taxon>
        <taxon>Stachybotrys</taxon>
    </lineage>
</organism>
<keyword evidence="2" id="KW-1185">Reference proteome</keyword>
<name>A0A084Q903_STAC4</name>
<reference evidence="1 2" key="1">
    <citation type="journal article" date="2014" name="BMC Genomics">
        <title>Comparative genome sequencing reveals chemotype-specific gene clusters in the toxigenic black mold Stachybotrys.</title>
        <authorList>
            <person name="Semeiks J."/>
            <person name="Borek D."/>
            <person name="Otwinowski Z."/>
            <person name="Grishin N.V."/>
        </authorList>
    </citation>
    <scope>NUCLEOTIDE SEQUENCE [LARGE SCALE GENOMIC DNA]</scope>
    <source>
        <strain evidence="1 2">IBT 40285</strain>
    </source>
</reference>
<dbReference type="Proteomes" id="UP000028524">
    <property type="component" value="Unassembled WGS sequence"/>
</dbReference>
<evidence type="ECO:0000313" key="2">
    <source>
        <dbReference type="Proteomes" id="UP000028524"/>
    </source>
</evidence>
<protein>
    <submittedName>
        <fullName evidence="1">Uncharacterized protein</fullName>
    </submittedName>
</protein>
<gene>
    <name evidence="1" type="ORF">S40285_08270</name>
</gene>